<dbReference type="AlphaFoldDB" id="A0AAV2KIT1"/>
<accession>A0AAV2KIT1</accession>
<organism evidence="1 2">
    <name type="scientific">Knipowitschia caucasica</name>
    <name type="common">Caucasian dwarf goby</name>
    <name type="synonym">Pomatoschistus caucasicus</name>
    <dbReference type="NCBI Taxonomy" id="637954"/>
    <lineage>
        <taxon>Eukaryota</taxon>
        <taxon>Metazoa</taxon>
        <taxon>Chordata</taxon>
        <taxon>Craniata</taxon>
        <taxon>Vertebrata</taxon>
        <taxon>Euteleostomi</taxon>
        <taxon>Actinopterygii</taxon>
        <taxon>Neopterygii</taxon>
        <taxon>Teleostei</taxon>
        <taxon>Neoteleostei</taxon>
        <taxon>Acanthomorphata</taxon>
        <taxon>Gobiaria</taxon>
        <taxon>Gobiiformes</taxon>
        <taxon>Gobioidei</taxon>
        <taxon>Gobiidae</taxon>
        <taxon>Gobiinae</taxon>
        <taxon>Knipowitschia</taxon>
    </lineage>
</organism>
<dbReference type="Proteomes" id="UP001497482">
    <property type="component" value="Chromosome 19"/>
</dbReference>
<sequence>MDVTAENEDCAQQKSRDVTVKYSVLTRARDRIPVCKSSFLSLFCVKKDRLCNIAKFWKQNGVPMPEGRGGARRPEERAAKREAIREHIQTFTCRASHHARRGEESTFLLI</sequence>
<gene>
    <name evidence="1" type="ORF">KC01_LOCUS19528</name>
</gene>
<proteinExistence type="predicted"/>
<protein>
    <submittedName>
        <fullName evidence="1">Uncharacterized protein</fullName>
    </submittedName>
</protein>
<dbReference type="EMBL" id="OZ035841">
    <property type="protein sequence ID" value="CAL1589940.1"/>
    <property type="molecule type" value="Genomic_DNA"/>
</dbReference>
<name>A0AAV2KIT1_KNICA</name>
<keyword evidence="2" id="KW-1185">Reference proteome</keyword>
<evidence type="ECO:0000313" key="2">
    <source>
        <dbReference type="Proteomes" id="UP001497482"/>
    </source>
</evidence>
<reference evidence="1 2" key="1">
    <citation type="submission" date="2024-04" db="EMBL/GenBank/DDBJ databases">
        <authorList>
            <person name="Waldvogel A.-M."/>
            <person name="Schoenle A."/>
        </authorList>
    </citation>
    <scope>NUCLEOTIDE SEQUENCE [LARGE SCALE GENOMIC DNA]</scope>
</reference>
<evidence type="ECO:0000313" key="1">
    <source>
        <dbReference type="EMBL" id="CAL1589940.1"/>
    </source>
</evidence>